<dbReference type="AlphaFoldDB" id="A0A183G3I9"/>
<proteinExistence type="predicted"/>
<keyword evidence="3" id="KW-1185">Reference proteome</keyword>
<dbReference type="Proteomes" id="UP000050761">
    <property type="component" value="Unassembled WGS sequence"/>
</dbReference>
<name>A0A183G3I9_HELPZ</name>
<accession>A0A3P8AKG5</accession>
<feature type="compositionally biased region" description="Basic and acidic residues" evidence="1">
    <location>
        <begin position="173"/>
        <end position="183"/>
    </location>
</feature>
<gene>
    <name evidence="2" type="ORF">HPBE_LOCUS15970</name>
</gene>
<evidence type="ECO:0000313" key="2">
    <source>
        <dbReference type="EMBL" id="VDP04510.1"/>
    </source>
</evidence>
<evidence type="ECO:0000256" key="1">
    <source>
        <dbReference type="SAM" id="MobiDB-lite"/>
    </source>
</evidence>
<dbReference type="Pfam" id="PF03564">
    <property type="entry name" value="DUF1759"/>
    <property type="match status" value="1"/>
</dbReference>
<dbReference type="InterPro" id="IPR005312">
    <property type="entry name" value="DUF1759"/>
</dbReference>
<protein>
    <submittedName>
        <fullName evidence="2 4">Uncharacterized protein</fullName>
    </submittedName>
</protein>
<reference evidence="2 3" key="1">
    <citation type="submission" date="2018-11" db="EMBL/GenBank/DDBJ databases">
        <authorList>
            <consortium name="Pathogen Informatics"/>
        </authorList>
    </citation>
    <scope>NUCLEOTIDE SEQUENCE [LARGE SCALE GENOMIC DNA]</scope>
</reference>
<evidence type="ECO:0000313" key="3">
    <source>
        <dbReference type="Proteomes" id="UP000050761"/>
    </source>
</evidence>
<organism evidence="3 4">
    <name type="scientific">Heligmosomoides polygyrus</name>
    <name type="common">Parasitic roundworm</name>
    <dbReference type="NCBI Taxonomy" id="6339"/>
    <lineage>
        <taxon>Eukaryota</taxon>
        <taxon>Metazoa</taxon>
        <taxon>Ecdysozoa</taxon>
        <taxon>Nematoda</taxon>
        <taxon>Chromadorea</taxon>
        <taxon>Rhabditida</taxon>
        <taxon>Rhabditina</taxon>
        <taxon>Rhabditomorpha</taxon>
        <taxon>Strongyloidea</taxon>
        <taxon>Heligmosomidae</taxon>
        <taxon>Heligmosomoides</taxon>
    </lineage>
</organism>
<sequence length="221" mass="25686">MIGVGKRVEIVQMQHSRSANFTTTHVQLSHQVTREDAREAIMRFLVTEASYEEAVQWLQRRYGSSEAIIDRLYRRLEELKADGRHSSSAKTSGPNRDDMAQLANREEDVNKRQLFTQIFRKFSQPVQAKILEKMSELENLKLWDWKRFYAIVDDIISNKKLIKEAQTTGPNSVEHRSNAKANEHSNGNRRPYQAPECLYCKRSTHRSIECTSLTMPQRAAF</sequence>
<evidence type="ECO:0000313" key="4">
    <source>
        <dbReference type="WBParaSite" id="HPBE_0001597101-mRNA-1"/>
    </source>
</evidence>
<dbReference type="WBParaSite" id="HPBE_0001597101-mRNA-1">
    <property type="protein sequence ID" value="HPBE_0001597101-mRNA-1"/>
    <property type="gene ID" value="HPBE_0001597101"/>
</dbReference>
<feature type="region of interest" description="Disordered" evidence="1">
    <location>
        <begin position="167"/>
        <end position="189"/>
    </location>
</feature>
<reference evidence="4" key="2">
    <citation type="submission" date="2019-09" db="UniProtKB">
        <authorList>
            <consortium name="WormBaseParasite"/>
        </authorList>
    </citation>
    <scope>IDENTIFICATION</scope>
</reference>
<accession>A0A183G3I9</accession>
<dbReference type="EMBL" id="UZAH01029148">
    <property type="protein sequence ID" value="VDP04510.1"/>
    <property type="molecule type" value="Genomic_DNA"/>
</dbReference>